<evidence type="ECO:0000256" key="1">
    <source>
        <dbReference type="SAM" id="MobiDB-lite"/>
    </source>
</evidence>
<evidence type="ECO:0000313" key="4">
    <source>
        <dbReference type="Proteomes" id="UP000503011"/>
    </source>
</evidence>
<keyword evidence="2" id="KW-1133">Transmembrane helix</keyword>
<organism evidence="3 4">
    <name type="scientific">Phytohabitans suffuscus</name>
    <dbReference type="NCBI Taxonomy" id="624315"/>
    <lineage>
        <taxon>Bacteria</taxon>
        <taxon>Bacillati</taxon>
        <taxon>Actinomycetota</taxon>
        <taxon>Actinomycetes</taxon>
        <taxon>Micromonosporales</taxon>
        <taxon>Micromonosporaceae</taxon>
    </lineage>
</organism>
<reference evidence="3 4" key="1">
    <citation type="submission" date="2020-03" db="EMBL/GenBank/DDBJ databases">
        <title>Whole genome shotgun sequence of Phytohabitans suffuscus NBRC 105367.</title>
        <authorList>
            <person name="Komaki H."/>
            <person name="Tamura T."/>
        </authorList>
    </citation>
    <scope>NUCLEOTIDE SEQUENCE [LARGE SCALE GENOMIC DNA]</scope>
    <source>
        <strain evidence="3 4">NBRC 105367</strain>
    </source>
</reference>
<keyword evidence="2" id="KW-0472">Membrane</keyword>
<accession>A0A6F8YIU5</accession>
<reference evidence="3 4" key="2">
    <citation type="submission" date="2020-03" db="EMBL/GenBank/DDBJ databases">
        <authorList>
            <person name="Ichikawa N."/>
            <person name="Kimura A."/>
            <person name="Kitahashi Y."/>
            <person name="Uohara A."/>
        </authorList>
    </citation>
    <scope>NUCLEOTIDE SEQUENCE [LARGE SCALE GENOMIC DNA]</scope>
    <source>
        <strain evidence="3 4">NBRC 105367</strain>
    </source>
</reference>
<feature type="transmembrane region" description="Helical" evidence="2">
    <location>
        <begin position="126"/>
        <end position="146"/>
    </location>
</feature>
<dbReference type="AlphaFoldDB" id="A0A6F8YIU5"/>
<proteinExistence type="predicted"/>
<gene>
    <name evidence="3" type="ORF">Psuf_033190</name>
</gene>
<feature type="compositionally biased region" description="Low complexity" evidence="1">
    <location>
        <begin position="207"/>
        <end position="225"/>
    </location>
</feature>
<name>A0A6F8YIU5_9ACTN</name>
<protein>
    <submittedName>
        <fullName evidence="3">Uncharacterized protein</fullName>
    </submittedName>
</protein>
<dbReference type="KEGG" id="psuu:Psuf_033190"/>
<dbReference type="RefSeq" id="WP_173157862.1">
    <property type="nucleotide sequence ID" value="NZ_AP022871.1"/>
</dbReference>
<feature type="region of interest" description="Disordered" evidence="1">
    <location>
        <begin position="207"/>
        <end position="279"/>
    </location>
</feature>
<keyword evidence="2" id="KW-0812">Transmembrane</keyword>
<evidence type="ECO:0000256" key="2">
    <source>
        <dbReference type="SAM" id="Phobius"/>
    </source>
</evidence>
<sequence length="279" mass="28899">MSQEPQADVDARLDEPAVMEFGPDQAVRKRPRPSQIFTAVRRDWRLVPVVAVLSAVAVFASLVGEWQTTTFTQPDLFGPGITQPVVAGLADLGGFGTGYLIGVFVLVACTGLVLFGRPGVRDQVRILGLCAAGVSGAVLVGTAVWLDGTSATLGATGYFIGPQGPVYELAYGRGLTTAFLGVAGFALALYLAGRLMPAPPAQPAAAAVTTAAAEAGPAPEAGEPVDWPWRRPRAPQEPEDLDSDLPPPADLTVAPTAPFVPMPDGKTSMPDGKRDGPST</sequence>
<feature type="transmembrane region" description="Helical" evidence="2">
    <location>
        <begin position="92"/>
        <end position="114"/>
    </location>
</feature>
<dbReference type="Proteomes" id="UP000503011">
    <property type="component" value="Chromosome"/>
</dbReference>
<feature type="transmembrane region" description="Helical" evidence="2">
    <location>
        <begin position="46"/>
        <end position="64"/>
    </location>
</feature>
<keyword evidence="4" id="KW-1185">Reference proteome</keyword>
<evidence type="ECO:0000313" key="3">
    <source>
        <dbReference type="EMBL" id="BCB86006.1"/>
    </source>
</evidence>
<dbReference type="EMBL" id="AP022871">
    <property type="protein sequence ID" value="BCB86006.1"/>
    <property type="molecule type" value="Genomic_DNA"/>
</dbReference>
<feature type="transmembrane region" description="Helical" evidence="2">
    <location>
        <begin position="170"/>
        <end position="192"/>
    </location>
</feature>